<comment type="catalytic activity">
    <reaction evidence="16 18">
        <text>L-aspartate + ATP = 4-phospho-L-aspartate + ADP</text>
        <dbReference type="Rhea" id="RHEA:23776"/>
        <dbReference type="ChEBI" id="CHEBI:29991"/>
        <dbReference type="ChEBI" id="CHEBI:30616"/>
        <dbReference type="ChEBI" id="CHEBI:57535"/>
        <dbReference type="ChEBI" id="CHEBI:456216"/>
        <dbReference type="EC" id="2.7.2.4"/>
    </reaction>
</comment>
<dbReference type="InterPro" id="IPR041740">
    <property type="entry name" value="AKii-LysC-BS"/>
</dbReference>
<comment type="function">
    <text evidence="1">Catalyzes the phosphorylation of the beta-carboxyl group of aspartic acid with ATP to yield 4-phospho-L-aspartate, which is involved in the branched biosynthetic pathway leading to the biosynthesis of amino acids lysine, threonine, isoleucine and methionine.</text>
</comment>
<name>A0ABD7MUF1_CORUL</name>
<dbReference type="GO" id="GO:0004072">
    <property type="term" value="F:aspartate kinase activity"/>
    <property type="evidence" value="ECO:0007669"/>
    <property type="project" value="UniProtKB-EC"/>
</dbReference>
<proteinExistence type="inferred from homology"/>
<dbReference type="InterPro" id="IPR018042">
    <property type="entry name" value="Aspartate_kinase_CS"/>
</dbReference>
<dbReference type="Pfam" id="PF22468">
    <property type="entry name" value="ACT_9"/>
    <property type="match status" value="2"/>
</dbReference>
<comment type="similarity">
    <text evidence="5 18">Belongs to the aspartokinase family.</text>
</comment>
<evidence type="ECO:0000256" key="15">
    <source>
        <dbReference type="ARBA" id="ARBA00023154"/>
    </source>
</evidence>
<dbReference type="KEGG" id="cuq:Cul210931_0227"/>
<dbReference type="EMBL" id="LS483400">
    <property type="protein sequence ID" value="SQG52204.1"/>
    <property type="molecule type" value="Genomic_DNA"/>
</dbReference>
<keyword evidence="13 17" id="KW-0067">ATP-binding</keyword>
<protein>
    <recommendedName>
        <fullName evidence="7 18">Aspartokinase</fullName>
        <ecNumber evidence="6 18">2.7.2.4</ecNumber>
    </recommendedName>
</protein>
<dbReference type="CDD" id="cd04936">
    <property type="entry name" value="ACT_AKii-LysC-BS-like_2"/>
    <property type="match status" value="1"/>
</dbReference>
<dbReference type="InterPro" id="IPR054352">
    <property type="entry name" value="ACT_Aspartokinase"/>
</dbReference>
<dbReference type="InterPro" id="IPR002912">
    <property type="entry name" value="ACT_dom"/>
</dbReference>
<dbReference type="InterPro" id="IPR036393">
    <property type="entry name" value="AceGlu_kinase-like_sf"/>
</dbReference>
<evidence type="ECO:0000256" key="14">
    <source>
        <dbReference type="ARBA" id="ARBA00022915"/>
    </source>
</evidence>
<evidence type="ECO:0000256" key="11">
    <source>
        <dbReference type="ARBA" id="ARBA00022741"/>
    </source>
</evidence>
<dbReference type="SUPFAM" id="SSF53633">
    <property type="entry name" value="Carbamate kinase-like"/>
    <property type="match status" value="1"/>
</dbReference>
<evidence type="ECO:0000256" key="5">
    <source>
        <dbReference type="ARBA" id="ARBA00010122"/>
    </source>
</evidence>
<keyword evidence="12 18" id="KW-0418">Kinase</keyword>
<dbReference type="Pfam" id="PF00696">
    <property type="entry name" value="AA_kinase"/>
    <property type="match status" value="1"/>
</dbReference>
<keyword evidence="8 19" id="KW-0028">Amino-acid biosynthesis</keyword>
<dbReference type="InterPro" id="IPR005260">
    <property type="entry name" value="Asp_kin_monofn"/>
</dbReference>
<dbReference type="PANTHER" id="PTHR21499:SF3">
    <property type="entry name" value="ASPARTOKINASE"/>
    <property type="match status" value="1"/>
</dbReference>
<dbReference type="KEGG" id="cun:Cul210932_0236"/>
<evidence type="ECO:0000256" key="8">
    <source>
        <dbReference type="ARBA" id="ARBA00022605"/>
    </source>
</evidence>
<evidence type="ECO:0000259" key="20">
    <source>
        <dbReference type="PROSITE" id="PS51671"/>
    </source>
</evidence>
<dbReference type="GO" id="GO:0019877">
    <property type="term" value="P:diaminopimelate biosynthetic process"/>
    <property type="evidence" value="ECO:0007669"/>
    <property type="project" value="UniProtKB-KW"/>
</dbReference>
<accession>A0ABD7MUF1</accession>
<dbReference type="InterPro" id="IPR001341">
    <property type="entry name" value="Asp_kinase"/>
</dbReference>
<dbReference type="NCBIfam" id="NF005153">
    <property type="entry name" value="PRK06635.1-1"/>
    <property type="match status" value="1"/>
</dbReference>
<keyword evidence="9 18" id="KW-0808">Transferase</keyword>
<evidence type="ECO:0000256" key="17">
    <source>
        <dbReference type="PIRSR" id="PIRSR000726-1"/>
    </source>
</evidence>
<reference evidence="21 22" key="1">
    <citation type="submission" date="2018-06" db="EMBL/GenBank/DDBJ databases">
        <authorList>
            <consortium name="Pathogen Informatics"/>
            <person name="Doyle S."/>
        </authorList>
    </citation>
    <scope>NUCLEOTIDE SEQUENCE [LARGE SCALE GENOMIC DNA]</scope>
    <source>
        <strain evidence="21 22">NCTC7908</strain>
    </source>
</reference>
<feature type="domain" description="ACT" evidence="20">
    <location>
        <begin position="399"/>
        <end position="471"/>
    </location>
</feature>
<dbReference type="FunFam" id="3.30.2130.10:FF:000002">
    <property type="entry name" value="Aspartokinase"/>
    <property type="match status" value="1"/>
</dbReference>
<feature type="binding site" evidence="17">
    <location>
        <position position="97"/>
    </location>
    <ligand>
        <name>substrate</name>
    </ligand>
</feature>
<evidence type="ECO:0000256" key="10">
    <source>
        <dbReference type="ARBA" id="ARBA00022737"/>
    </source>
</evidence>
<dbReference type="Proteomes" id="UP000248741">
    <property type="component" value="Chromosome 1"/>
</dbReference>
<dbReference type="InterPro" id="IPR045865">
    <property type="entry name" value="ACT-like_dom_sf"/>
</dbReference>
<dbReference type="NCBIfam" id="TIGR00657">
    <property type="entry name" value="asp_kinases"/>
    <property type="match status" value="1"/>
</dbReference>
<dbReference type="Gene3D" id="3.40.1160.10">
    <property type="entry name" value="Acetylglutamate kinase-like"/>
    <property type="match status" value="1"/>
</dbReference>
<evidence type="ECO:0000256" key="7">
    <source>
        <dbReference type="ARBA" id="ARBA00016273"/>
    </source>
</evidence>
<evidence type="ECO:0000256" key="4">
    <source>
        <dbReference type="ARBA" id="ARBA00005139"/>
    </source>
</evidence>
<feature type="binding site" evidence="17">
    <location>
        <position position="235"/>
    </location>
    <ligand>
        <name>ATP</name>
        <dbReference type="ChEBI" id="CHEBI:30616"/>
    </ligand>
</feature>
<evidence type="ECO:0000256" key="3">
    <source>
        <dbReference type="ARBA" id="ARBA00004986"/>
    </source>
</evidence>
<dbReference type="InterPro" id="IPR001048">
    <property type="entry name" value="Asp/Glu/Uridylate_kinase"/>
</dbReference>
<sequence>MVFKKLCFDHLHEPPLYCGVKNRLYDSYSQSYGLDLGAHPVQMAPGRALPVALVVQKYGGSSLESAERIRRVAERIVATKKQGNDVVVVCSAMGDTTDELLDLASQVNPVPPAREMDMLLTAGERISNALVAMAIESFGAKAQSFTGSQAGVITTERHGNARIVDVTPGRVREALDGGKICLVAGFQGVNRESKDVTTLGRGGSDTTAVALAAALNADVCEIYSDVDGVYTADPRIVSNARKLDQLCFEEMLELAASGSKILVLRSVEYARAFGVPLRVRSSYSNDPGTLVAGSMEDIPVEEAVLSGVATDNSEAKITVLGIPDSPGAASVVFRALADAEINIDTVLQNISSLEDNRTDITFTCPRADGPHAMELLRNLQPQNDWQNVLYDDQIGKVSLVGAGMKSHPGVTAEFCEALRDQGINIELITTSEIRISVLIRETDLPAAARALHEKFELGGDEEAKVYAGTGR</sequence>
<dbReference type="NCBIfam" id="NF005154">
    <property type="entry name" value="PRK06635.1-2"/>
    <property type="match status" value="1"/>
</dbReference>
<evidence type="ECO:0000256" key="1">
    <source>
        <dbReference type="ARBA" id="ARBA00002843"/>
    </source>
</evidence>
<evidence type="ECO:0000256" key="2">
    <source>
        <dbReference type="ARBA" id="ARBA00004766"/>
    </source>
</evidence>
<evidence type="ECO:0000256" key="16">
    <source>
        <dbReference type="ARBA" id="ARBA00047872"/>
    </source>
</evidence>
<keyword evidence="11 17" id="KW-0547">Nucleotide-binding</keyword>
<comment type="pathway">
    <text evidence="2 19">Amino-acid biosynthesis; L-lysine biosynthesis via DAP pathway; (S)-tetrahydrodipicolinate from L-aspartate: step 1/4.</text>
</comment>
<evidence type="ECO:0000256" key="6">
    <source>
        <dbReference type="ARBA" id="ARBA00013059"/>
    </source>
</evidence>
<dbReference type="NCBIfam" id="TIGR00656">
    <property type="entry name" value="asp_kin_monofn"/>
    <property type="match status" value="1"/>
</dbReference>
<evidence type="ECO:0000256" key="19">
    <source>
        <dbReference type="RuleBase" id="RU004249"/>
    </source>
</evidence>
<dbReference type="Gene3D" id="3.30.70.260">
    <property type="match status" value="2"/>
</dbReference>
<dbReference type="GO" id="GO:0005524">
    <property type="term" value="F:ATP binding"/>
    <property type="evidence" value="ECO:0007669"/>
    <property type="project" value="UniProtKB-KW"/>
</dbReference>
<evidence type="ECO:0000256" key="9">
    <source>
        <dbReference type="ARBA" id="ARBA00022679"/>
    </source>
</evidence>
<evidence type="ECO:0000313" key="22">
    <source>
        <dbReference type="Proteomes" id="UP000248741"/>
    </source>
</evidence>
<dbReference type="PANTHER" id="PTHR21499">
    <property type="entry name" value="ASPARTATE KINASE"/>
    <property type="match status" value="1"/>
</dbReference>
<comment type="pathway">
    <text evidence="4 19">Amino-acid biosynthesis; L-threonine biosynthesis; L-threonine from L-aspartate: step 1/5.</text>
</comment>
<dbReference type="NCBIfam" id="NF005155">
    <property type="entry name" value="PRK06635.1-4"/>
    <property type="match status" value="1"/>
</dbReference>
<dbReference type="EC" id="2.7.2.4" evidence="6 18"/>
<feature type="binding site" evidence="17">
    <location>
        <begin position="57"/>
        <end position="60"/>
    </location>
    <ligand>
        <name>ATP</name>
        <dbReference type="ChEBI" id="CHEBI:30616"/>
    </ligand>
</feature>
<dbReference type="PROSITE" id="PS00324">
    <property type="entry name" value="ASPARTOKINASE"/>
    <property type="match status" value="1"/>
</dbReference>
<organism evidence="21 22">
    <name type="scientific">Corynebacterium ulcerans</name>
    <dbReference type="NCBI Taxonomy" id="65058"/>
    <lineage>
        <taxon>Bacteria</taxon>
        <taxon>Bacillati</taxon>
        <taxon>Actinomycetota</taxon>
        <taxon>Actinomycetes</taxon>
        <taxon>Mycobacteriales</taxon>
        <taxon>Corynebacteriaceae</taxon>
        <taxon>Corynebacterium</taxon>
    </lineage>
</organism>
<dbReference type="PROSITE" id="PS51671">
    <property type="entry name" value="ACT"/>
    <property type="match status" value="2"/>
</dbReference>
<dbReference type="KEGG" id="cuz:Cul05146_0243"/>
<feature type="binding site" evidence="17">
    <location>
        <position position="230"/>
    </location>
    <ligand>
        <name>ATP</name>
        <dbReference type="ChEBI" id="CHEBI:30616"/>
    </ligand>
</feature>
<dbReference type="GO" id="GO:0009085">
    <property type="term" value="P:lysine biosynthetic process"/>
    <property type="evidence" value="ECO:0007669"/>
    <property type="project" value="UniProtKB-KW"/>
</dbReference>
<evidence type="ECO:0000256" key="18">
    <source>
        <dbReference type="RuleBase" id="RU003448"/>
    </source>
</evidence>
<dbReference type="CDD" id="cd04913">
    <property type="entry name" value="ACT_AKii-LysC-BS-like_1"/>
    <property type="match status" value="1"/>
</dbReference>
<dbReference type="CDD" id="cd04261">
    <property type="entry name" value="AAK_AKii-LysC-BS"/>
    <property type="match status" value="1"/>
</dbReference>
<dbReference type="SUPFAM" id="SSF55021">
    <property type="entry name" value="ACT-like"/>
    <property type="match status" value="2"/>
</dbReference>
<keyword evidence="15" id="KW-0457">Lysine biosynthesis</keyword>
<dbReference type="PIRSF" id="PIRSF000726">
    <property type="entry name" value="Asp_kin"/>
    <property type="match status" value="1"/>
</dbReference>
<comment type="pathway">
    <text evidence="3 19">Amino-acid biosynthesis; L-methionine biosynthesis via de novo pathway; L-homoserine from L-aspartate: step 1/3.</text>
</comment>
<feature type="binding site" evidence="17">
    <location>
        <position position="124"/>
    </location>
    <ligand>
        <name>substrate</name>
    </ligand>
</feature>
<evidence type="ECO:0000256" key="13">
    <source>
        <dbReference type="ARBA" id="ARBA00022840"/>
    </source>
</evidence>
<evidence type="ECO:0000313" key="21">
    <source>
        <dbReference type="EMBL" id="SQG52204.1"/>
    </source>
</evidence>
<dbReference type="AlphaFoldDB" id="A0ABD7MUF1"/>
<keyword evidence="10" id="KW-0677">Repeat</keyword>
<keyword evidence="14" id="KW-0220">Diaminopimelate biosynthesis</keyword>
<gene>
    <name evidence="21" type="primary">lysC</name>
    <name evidence="21" type="ORF">NCTC7908_01657</name>
</gene>
<feature type="domain" description="ACT" evidence="20">
    <location>
        <begin position="317"/>
        <end position="393"/>
    </location>
</feature>
<evidence type="ECO:0000256" key="12">
    <source>
        <dbReference type="ARBA" id="ARBA00022777"/>
    </source>
</evidence>
<dbReference type="FunFam" id="3.40.1160.10:FF:000002">
    <property type="entry name" value="Aspartokinase"/>
    <property type="match status" value="1"/>
</dbReference>